<feature type="transmembrane region" description="Helical" evidence="15">
    <location>
        <begin position="53"/>
        <end position="77"/>
    </location>
</feature>
<feature type="transmembrane region" description="Helical" evidence="15">
    <location>
        <begin position="1523"/>
        <end position="1541"/>
    </location>
</feature>
<evidence type="ECO:0000256" key="1">
    <source>
        <dbReference type="ARBA" id="ARBA00004651"/>
    </source>
</evidence>
<evidence type="ECO:0000256" key="3">
    <source>
        <dbReference type="ARBA" id="ARBA00022448"/>
    </source>
</evidence>
<comment type="similarity">
    <text evidence="2">Belongs to the PIEZO (TC 1.A.75) family.</text>
</comment>
<feature type="transmembrane region" description="Helical" evidence="15">
    <location>
        <begin position="732"/>
        <end position="751"/>
    </location>
</feature>
<dbReference type="InterPro" id="IPR027272">
    <property type="entry name" value="Piezo"/>
</dbReference>
<dbReference type="Gene3D" id="3.30.40.10">
    <property type="entry name" value="Zinc/RING finger domain, C3HC4 (zinc finger)"/>
    <property type="match status" value="1"/>
</dbReference>
<proteinExistence type="inferred from homology"/>
<dbReference type="PROSITE" id="PS00518">
    <property type="entry name" value="ZF_RING_1"/>
    <property type="match status" value="1"/>
</dbReference>
<keyword evidence="6" id="KW-0479">Metal-binding</keyword>
<feature type="transmembrane region" description="Helical" evidence="15">
    <location>
        <begin position="899"/>
        <end position="920"/>
    </location>
</feature>
<protein>
    <recommendedName>
        <fullName evidence="16">RING-type domain-containing protein</fullName>
    </recommendedName>
</protein>
<keyword evidence="9 15" id="KW-1133">Transmembrane helix</keyword>
<evidence type="ECO:0000256" key="4">
    <source>
        <dbReference type="ARBA" id="ARBA00022475"/>
    </source>
</evidence>
<dbReference type="Pfam" id="PF12166">
    <property type="entry name" value="Piezo_cap"/>
    <property type="match status" value="1"/>
</dbReference>
<comment type="subcellular location">
    <subcellularLocation>
        <location evidence="1">Cell membrane</location>
        <topology evidence="1">Multi-pass membrane protein</topology>
    </subcellularLocation>
</comment>
<evidence type="ECO:0000256" key="13">
    <source>
        <dbReference type="PROSITE-ProRule" id="PRU00175"/>
    </source>
</evidence>
<dbReference type="EMBL" id="KL367554">
    <property type="protein sequence ID" value="KFD64572.1"/>
    <property type="molecule type" value="Genomic_DNA"/>
</dbReference>
<evidence type="ECO:0000313" key="17">
    <source>
        <dbReference type="EMBL" id="KFD64572.1"/>
    </source>
</evidence>
<dbReference type="SUPFAM" id="SSF101908">
    <property type="entry name" value="Putative isomerase YbhE"/>
    <property type="match status" value="1"/>
</dbReference>
<evidence type="ECO:0000256" key="14">
    <source>
        <dbReference type="SAM" id="MobiDB-lite"/>
    </source>
</evidence>
<dbReference type="CDD" id="cd16449">
    <property type="entry name" value="RING-HC"/>
    <property type="match status" value="1"/>
</dbReference>
<feature type="transmembrane region" description="Helical" evidence="15">
    <location>
        <begin position="300"/>
        <end position="320"/>
    </location>
</feature>
<feature type="transmembrane region" description="Helical" evidence="15">
    <location>
        <begin position="1711"/>
        <end position="1733"/>
    </location>
</feature>
<dbReference type="Proteomes" id="UP000030758">
    <property type="component" value="Unassembled WGS sequence"/>
</dbReference>
<keyword evidence="7 13" id="KW-0863">Zinc-finger</keyword>
<evidence type="ECO:0000256" key="9">
    <source>
        <dbReference type="ARBA" id="ARBA00022989"/>
    </source>
</evidence>
<accession>A0A085N526</accession>
<dbReference type="SUPFAM" id="SSF57850">
    <property type="entry name" value="RING/U-box"/>
    <property type="match status" value="1"/>
</dbReference>
<keyword evidence="10" id="KW-0406">Ion transport</keyword>
<dbReference type="Pfam" id="PF15917">
    <property type="entry name" value="Piezo_TM25-28"/>
    <property type="match status" value="1"/>
</dbReference>
<dbReference type="InterPro" id="IPR056770">
    <property type="entry name" value="Piezo_THU9_anchor"/>
</dbReference>
<dbReference type="Pfam" id="PF23188">
    <property type="entry name" value="THU_Piezo1"/>
    <property type="match status" value="1"/>
</dbReference>
<evidence type="ECO:0000256" key="2">
    <source>
        <dbReference type="ARBA" id="ARBA00007821"/>
    </source>
</evidence>
<feature type="transmembrane region" description="Helical" evidence="15">
    <location>
        <begin position="495"/>
        <end position="517"/>
    </location>
</feature>
<keyword evidence="3" id="KW-0813">Transport</keyword>
<keyword evidence="8" id="KW-0862">Zinc</keyword>
<dbReference type="PANTHER" id="PTHR47049:SF2">
    <property type="entry name" value="PIEZO-TYPE MECHANOSENSITIVE ION CHANNEL HOMOLOG"/>
    <property type="match status" value="1"/>
</dbReference>
<feature type="transmembrane region" description="Helical" evidence="15">
    <location>
        <begin position="554"/>
        <end position="572"/>
    </location>
</feature>
<feature type="region of interest" description="Disordered" evidence="14">
    <location>
        <begin position="140"/>
        <end position="165"/>
    </location>
</feature>
<feature type="transmembrane region" description="Helical" evidence="15">
    <location>
        <begin position="113"/>
        <end position="134"/>
    </location>
</feature>
<feature type="transmembrane region" description="Helical" evidence="15">
    <location>
        <begin position="1919"/>
        <end position="1940"/>
    </location>
</feature>
<feature type="region of interest" description="Disordered" evidence="14">
    <location>
        <begin position="1315"/>
        <end position="1335"/>
    </location>
</feature>
<feature type="domain" description="RING-type" evidence="16">
    <location>
        <begin position="2296"/>
        <end position="2335"/>
    </location>
</feature>
<feature type="transmembrane region" description="Helical" evidence="15">
    <location>
        <begin position="404"/>
        <end position="437"/>
    </location>
</feature>
<keyword evidence="5 15" id="KW-0812">Transmembrane</keyword>
<feature type="transmembrane region" description="Helical" evidence="15">
    <location>
        <begin position="12"/>
        <end position="41"/>
    </location>
</feature>
<keyword evidence="11 15" id="KW-0472">Membrane</keyword>
<organism evidence="17">
    <name type="scientific">Trichuris suis</name>
    <name type="common">pig whipworm</name>
    <dbReference type="NCBI Taxonomy" id="68888"/>
    <lineage>
        <taxon>Eukaryota</taxon>
        <taxon>Metazoa</taxon>
        <taxon>Ecdysozoa</taxon>
        <taxon>Nematoda</taxon>
        <taxon>Enoplea</taxon>
        <taxon>Dorylaimia</taxon>
        <taxon>Trichinellida</taxon>
        <taxon>Trichuridae</taxon>
        <taxon>Trichuris</taxon>
    </lineage>
</organism>
<feature type="transmembrane region" description="Helical" evidence="15">
    <location>
        <begin position="1594"/>
        <end position="1611"/>
    </location>
</feature>
<feature type="transmembrane region" description="Helical" evidence="15">
    <location>
        <begin position="842"/>
        <end position="863"/>
    </location>
</feature>
<feature type="transmembrane region" description="Helical" evidence="15">
    <location>
        <begin position="757"/>
        <end position="774"/>
    </location>
</feature>
<dbReference type="GO" id="GO:0008381">
    <property type="term" value="F:mechanosensitive monoatomic ion channel activity"/>
    <property type="evidence" value="ECO:0007669"/>
    <property type="project" value="InterPro"/>
</dbReference>
<feature type="transmembrane region" description="Helical" evidence="15">
    <location>
        <begin position="659"/>
        <end position="677"/>
    </location>
</feature>
<evidence type="ECO:0000259" key="16">
    <source>
        <dbReference type="PROSITE" id="PS50089"/>
    </source>
</evidence>
<evidence type="ECO:0000256" key="8">
    <source>
        <dbReference type="ARBA" id="ARBA00022833"/>
    </source>
</evidence>
<feature type="transmembrane region" description="Helical" evidence="15">
    <location>
        <begin position="578"/>
        <end position="598"/>
    </location>
</feature>
<name>A0A085N526_9BILA</name>
<reference evidence="17" key="1">
    <citation type="journal article" date="2014" name="Nat. Genet.">
        <title>Genome and transcriptome of the porcine whipworm Trichuris suis.</title>
        <authorList>
            <person name="Jex A.R."/>
            <person name="Nejsum P."/>
            <person name="Schwarz E.M."/>
            <person name="Hu L."/>
            <person name="Young N.D."/>
            <person name="Hall R.S."/>
            <person name="Korhonen P.K."/>
            <person name="Liao S."/>
            <person name="Thamsborg S."/>
            <person name="Xia J."/>
            <person name="Xu P."/>
            <person name="Wang S."/>
            <person name="Scheerlinck J.P."/>
            <person name="Hofmann A."/>
            <person name="Sternberg P.W."/>
            <person name="Wang J."/>
            <person name="Gasser R.B."/>
        </authorList>
    </citation>
    <scope>NUCLEOTIDE SEQUENCE [LARGE SCALE GENOMIC DNA]</scope>
    <source>
        <strain evidence="17">DCEP-RM93F</strain>
    </source>
</reference>
<dbReference type="SMART" id="SM00184">
    <property type="entry name" value="RING"/>
    <property type="match status" value="1"/>
</dbReference>
<evidence type="ECO:0000256" key="11">
    <source>
        <dbReference type="ARBA" id="ARBA00023136"/>
    </source>
</evidence>
<dbReference type="InterPro" id="IPR031334">
    <property type="entry name" value="Piezo_cap_dom"/>
</dbReference>
<feature type="transmembrane region" description="Helical" evidence="15">
    <location>
        <begin position="191"/>
        <end position="220"/>
    </location>
</feature>
<dbReference type="Pfam" id="PF24871">
    <property type="entry name" value="Piezo_TM1-24"/>
    <property type="match status" value="1"/>
</dbReference>
<feature type="transmembrane region" description="Helical" evidence="15">
    <location>
        <begin position="1138"/>
        <end position="1160"/>
    </location>
</feature>
<dbReference type="InterPro" id="IPR056769">
    <property type="entry name" value="Piezo_TM1-24"/>
</dbReference>
<feature type="transmembrane region" description="Helical" evidence="15">
    <location>
        <begin position="1784"/>
        <end position="1805"/>
    </location>
</feature>
<feature type="transmembrane region" description="Helical" evidence="15">
    <location>
        <begin position="926"/>
        <end position="945"/>
    </location>
</feature>
<feature type="transmembrane region" description="Helical" evidence="15">
    <location>
        <begin position="781"/>
        <end position="799"/>
    </location>
</feature>
<dbReference type="InterPro" id="IPR056768">
    <property type="entry name" value="THU_Piezo"/>
</dbReference>
<feature type="transmembrane region" description="Helical" evidence="15">
    <location>
        <begin position="1548"/>
        <end position="1574"/>
    </location>
</feature>
<sequence>MQRFEFCYAFVFPVALLIAALLRPCLLSLLYGIFLLLWPVFATGCKQGTSGTTFRFVVICLLYSSLAVLSQICYHVALAVSSLEEQLVTCHGWEPILSLLGLQKSQGGGAVEYVRFFLPDVFVFIVSLCCVILARMSARTSSNGDSPELPIHSLNNKSRSPGASPAREFIQRNTSLIVPDNLDFRTCLPQLVLGLLFCAVAVIFPCLWTVPYFLLFLLLMTLWSVYKVPSPAVARTLVVLLILYSSINLVALYLYQLWPLQTQIPPESFTARLVGFKAYINATCTDVPGLHFAEQLSWSAYAYPVFIFAFYMSLAFQSFLESVPVKRSSLASSRSASTESLISESPSAKEDAGPFIQRTKKHPVENTAESAEVPKGDTSPSWCKWCTVLNSCYEKIFPFLLRNFYTVSLVIMMTWAVLYHSWLSFVWLVIACVVWMCKDSRQAFYRFSPLILFYAEALLALQFIYGLELTETELPDEMPGVPLKQIGLAKPSQAAVIPLLVKMLFTLSFWGTLRLLLHDKKRSGEELGDVSSAGYGTFAQPEGSKENHNILEQLLSKYWIYVVGLVLMVISIRQPVFAYNIIYMAFFLSLISVMLINFSAWKNMLFLYWLILSAYSICVLLFVYTFQFHGVPELWKTWTSWSNETLIDVGLVTYDSGSLFLQLLTPISFLIVVILQLKFFHAGFMRITNPLHRSVVSQTSPTQQSKANGMEEETKQCRFKALMTALKSYRDVLWRFLEIHITKVVAFFVFFVAISEVSAVNTLFPLFAILILTFRHARSLLCFLVCIWAAAIALAKMLFQLHFAKVAAIPISEWNCSMEFGENYTNSMDAALWAGFSKTNSISSYLENYIWLFILMAFQVIVFQRQIYKRTVKGVAAPPEGVLFEEITRKEADRSIKDCLMYLINHGFYKFGVEIVFIIMTIDIAIRMDLFAFVYCILLLILASLRRQTLANVWYVFILLLAICIVGQYVICVGLPPNLCLKYPWNWNANLIQWLFLPDYVHAPNVRFLLADFCLFLAASCQLYVFRIERVHHGREYVGGDNTPILNKGDSLASREEGWNENEIPDFITHCSSGLDMAKAIVFKYFHWLTMLAVFAAGVGGISAFAFGYLVAAFGFLWKGNDMYLKPAKKFIARWRILLYYNIIAILLKVALQVVGCVFLSDACNASPSLVQLFSIACIHSDISQRKDADPMITVNCKVASNQAQILYDSICFAFLIFQLRIFNSWYFKHVIVEIKAEQIFSARGAVLIDQLIKQKMMHQQKHEDEIVEKVKDKTKRIREKYLKHMKEGEYFEPHNYAEAKRAGDYYMFDYDSEPEGEDSKLLEEEEEHKEDKELDPSQIIHMALTTDMELETIAQTAEQAKVEDERPLDEIMHEQAEKEKMEKRRGKKFSKVLSWLKFIQALVVSCLNKASNFFNRWSSEHRYVACVLADEKRKLKASLGKELYTHLDADQLQDVVNRSEIGQRIYRVPSECSLAKMQDDVETSWIGHSAVRRSVTALYYLLVANTDIICYLMIIFNQMFNASVISLPLPFFAFLWGTLCTPRPPKVFWVTLITYLESMIVIKFVLQFGLFPWNQLVGSSDPFYPPRILGVEKKANFATFDIALLMVLFFHRHHLKTLGLWRESENGSVSFDDIDRLDKEPLIVDDQPSVNGSYELKTLSKDKRDGQSDSSGDVRTRSMTFCEGILVYISPIVTFFRRVLNPPFRYILDLYAWMFLCDFICFLISAFSYSSFGVDTGRGDVMADIQSNKVPLPYVVILMVLMLLMVIDRAIYLRKSVVSKLCFQYFLVLGTHVWIFFILPAITGRQVDCPWVAMPSVYLLISAVQIRNGYPSRSLSNFLTKHYSFVSFCIFTGYRSVPFLYELRTLIDWIWIETSMPLFDYINMENIFARVYSTKCNRQYEKEYPVPRGKPKTFTVKYGMGIPILLLLITLLWLPLLLFSTVNSIGIRQLPEHSNFKISIAGFPTLYSVEARGAFIKPLNPAEFEQFYANYSSKQAVSFLREYSPSDTVRSMYRRESDTVWAISAPGKEALYNQAISSVDLSLVLEFDFQRPSQGNAENTGFHSFRREVPLPAKSEAREALIGVLNGQKDVVPVRKAFPWLVVLPALGPVHPAYSILDAISGDNRTNSYADLFLHLHVTKGGNDSEATQWWEVSMSKPVPSGATNEGNGKSTAGVSYGLEIIAFVDRVFPSALSYFTSRGIIGVYLVVVLAAARLIRTLVVASPLELIINEIPNVDRVLRLCLDIFLVREAKDFLLEIDLYAKLIFLLRSPETLIRFTRPKVEYPHSVAEMSLECSICCYTFPKLKTLTCQHAFCPACLEQIEFNRKIKCPLCRQETTLNAFGVKDLVSRFGGSLECTDCNLVVDMTSGLWCQTCSSILCESCSVIPKISIVLSASFWLGSVLCISCILLRAFRKAGSLHRNHSIEKVDRLGPVKFSIYNLDKFSRIHTKLALIQKRLIREYVQQLGDALERELDNDLTSRLTRLKAEKEHLKRAFELNSENVLSSDAAAHSVSENEENCVDSDWVHQEGSATVSSDLQAGSLTKDHFASVLSEVYKMSATSLRSRAELGRLSQTGLIFNPPTVDKAAGMFVEYGKFASFSVSMNSLKKEPMLRVPSTYIGAGLLDEPCDLCVNPYRGTVHVTSTHKGLYTFMLNAESDDMYLHQPLQQANDQCASIAYDPLNRFVLTTVLRNFTDWIVQVYDGRHMRLQTEIPCPKEPNIANGWYRWVTALPKSRVLVSSGDSQHAALWLLHIHSRRWTLLNSQRGATYRKAAFHQPIKRRKEGLLYVPDLHNRLVVTFVINLENWSLIKSAEIRTTELTRELAMCVEVHEGRLVVGNWRTGNVIVADLVKCSSEMMTSLGPRQLSNLCFIGRDQLLILCKQKEVIEVYDLRSSDSLMPCISCA</sequence>
<dbReference type="PROSITE" id="PS50089">
    <property type="entry name" value="ZF_RING_2"/>
    <property type="match status" value="1"/>
</dbReference>
<evidence type="ECO:0000256" key="15">
    <source>
        <dbReference type="SAM" id="Phobius"/>
    </source>
</evidence>
<feature type="transmembrane region" description="Helical" evidence="15">
    <location>
        <begin position="605"/>
        <end position="626"/>
    </location>
</feature>
<dbReference type="PANTHER" id="PTHR47049">
    <property type="entry name" value="PIEZO-TYPE MECHANOSENSITIVE ION CHANNEL HOMOLOG"/>
    <property type="match status" value="1"/>
</dbReference>
<dbReference type="GO" id="GO:0008270">
    <property type="term" value="F:zinc ion binding"/>
    <property type="evidence" value="ECO:0007669"/>
    <property type="project" value="UniProtKB-KW"/>
</dbReference>
<feature type="transmembrane region" description="Helical" evidence="15">
    <location>
        <begin position="232"/>
        <end position="255"/>
    </location>
</feature>
<keyword evidence="4" id="KW-1003">Cell membrane</keyword>
<dbReference type="Pfam" id="PF24874">
    <property type="entry name" value="Piezo_THU9_anchor"/>
    <property type="match status" value="1"/>
</dbReference>
<dbReference type="InterPro" id="IPR017907">
    <property type="entry name" value="Znf_RING_CS"/>
</dbReference>
<dbReference type="GO" id="GO:0005886">
    <property type="term" value="C:plasma membrane"/>
    <property type="evidence" value="ECO:0007669"/>
    <property type="project" value="UniProtKB-SubCell"/>
</dbReference>
<keyword evidence="12" id="KW-0407">Ion channel</keyword>
<gene>
    <name evidence="17" type="ORF">M514_09724</name>
</gene>
<evidence type="ECO:0000256" key="12">
    <source>
        <dbReference type="ARBA" id="ARBA00023303"/>
    </source>
</evidence>
<dbReference type="InterPro" id="IPR013083">
    <property type="entry name" value="Znf_RING/FYVE/PHD"/>
</dbReference>
<evidence type="ECO:0000256" key="6">
    <source>
        <dbReference type="ARBA" id="ARBA00022723"/>
    </source>
</evidence>
<feature type="transmembrane region" description="Helical" evidence="15">
    <location>
        <begin position="952"/>
        <end position="971"/>
    </location>
</feature>
<feature type="transmembrane region" description="Helical" evidence="15">
    <location>
        <begin position="1753"/>
        <end position="1772"/>
    </location>
</feature>
<evidence type="ECO:0000256" key="7">
    <source>
        <dbReference type="ARBA" id="ARBA00022771"/>
    </source>
</evidence>
<dbReference type="InterPro" id="IPR031805">
    <property type="entry name" value="Piezo_TM25-28"/>
</dbReference>
<feature type="transmembrane region" description="Helical" evidence="15">
    <location>
        <begin position="1498"/>
        <end position="1517"/>
    </location>
</feature>
<dbReference type="InterPro" id="IPR001841">
    <property type="entry name" value="Znf_RING"/>
</dbReference>
<feature type="transmembrane region" description="Helical" evidence="15">
    <location>
        <begin position="444"/>
        <end position="465"/>
    </location>
</feature>
<evidence type="ECO:0000256" key="5">
    <source>
        <dbReference type="ARBA" id="ARBA00022692"/>
    </source>
</evidence>
<evidence type="ECO:0000256" key="10">
    <source>
        <dbReference type="ARBA" id="ARBA00023065"/>
    </source>
</evidence>
<feature type="transmembrane region" description="Helical" evidence="15">
    <location>
        <begin position="1085"/>
        <end position="1118"/>
    </location>
</feature>